<keyword evidence="5" id="KW-1185">Reference proteome</keyword>
<dbReference type="AlphaFoldDB" id="A0A1I0WJT6"/>
<dbReference type="EMBL" id="FOJU01000002">
    <property type="protein sequence ID" value="SFA88814.1"/>
    <property type="molecule type" value="Genomic_DNA"/>
</dbReference>
<dbReference type="RefSeq" id="WP_092062522.1">
    <property type="nucleotide sequence ID" value="NZ_FOJU01000002.1"/>
</dbReference>
<accession>A0A1I0WJT6</accession>
<dbReference type="Gene3D" id="3.40.309.10">
    <property type="entry name" value="Aldehyde Dehydrogenase, Chain A, domain 2"/>
    <property type="match status" value="1"/>
</dbReference>
<feature type="domain" description="Aldehyde dehydrogenase" evidence="3">
    <location>
        <begin position="13"/>
        <end position="470"/>
    </location>
</feature>
<dbReference type="Pfam" id="PF00171">
    <property type="entry name" value="Aldedh"/>
    <property type="match status" value="1"/>
</dbReference>
<dbReference type="SUPFAM" id="SSF53720">
    <property type="entry name" value="ALDH-like"/>
    <property type="match status" value="1"/>
</dbReference>
<proteinExistence type="inferred from homology"/>
<evidence type="ECO:0000259" key="3">
    <source>
        <dbReference type="Pfam" id="PF00171"/>
    </source>
</evidence>
<sequence length="475" mass="51193">MLDRRNFYINGEWAMPDGAPTLDVIDPATEDAVATISIGRTEDADRAVAAARAAFPDWAATPVAKRIKLLRRLEEIYHDRRDDMAEAIRMEMGAPIDYARNNQWGAGSWHMGGFFDALEKFAFEERFTDEEVHVYEPIGVCGLITPWNWPMNQVVLKVIPALAMGNTAVLKPSEIAPLSSLLFAEMVDAAGFPDGVFNLVNGDGAGVGARLSEHPDIDMVSFTGSTRAGRLISQAAAGNLKRVSLELGGKGANIVFADADADAVARGVLNCMSNSGQSCNAPTRMLVERSRYDAAVEEARATAESIATGPTTEHGDHIGPVISELQFDKIQGLIETGIAEGARLLAGGAGRPEGRNRGFYVRPTVFADVTPDMTIFREEIFGPVLSITPFDTEQDAIDLANDTAYGLTNYIQTEDTEKRIRVAKAVRAGMVETNGIEHAQGSPFGGYKMSGNGREGGVHGLREFSEVKAITGWPA</sequence>
<dbReference type="InterPro" id="IPR015590">
    <property type="entry name" value="Aldehyde_DH_dom"/>
</dbReference>
<dbReference type="FunFam" id="3.40.605.10:FF:000007">
    <property type="entry name" value="NAD/NADP-dependent betaine aldehyde dehydrogenase"/>
    <property type="match status" value="1"/>
</dbReference>
<dbReference type="FunFam" id="3.40.309.10:FF:000012">
    <property type="entry name" value="Betaine aldehyde dehydrogenase"/>
    <property type="match status" value="1"/>
</dbReference>
<dbReference type="Gene3D" id="3.40.605.10">
    <property type="entry name" value="Aldehyde Dehydrogenase, Chain A, domain 1"/>
    <property type="match status" value="1"/>
</dbReference>
<evidence type="ECO:0000256" key="1">
    <source>
        <dbReference type="ARBA" id="ARBA00009986"/>
    </source>
</evidence>
<comment type="similarity">
    <text evidence="1">Belongs to the aldehyde dehydrogenase family.</text>
</comment>
<evidence type="ECO:0000313" key="5">
    <source>
        <dbReference type="Proteomes" id="UP000198796"/>
    </source>
</evidence>
<name>A0A1I0WJT6_9RHOB</name>
<reference evidence="4 5" key="1">
    <citation type="submission" date="2016-10" db="EMBL/GenBank/DDBJ databases">
        <authorList>
            <person name="de Groot N.N."/>
        </authorList>
    </citation>
    <scope>NUCLEOTIDE SEQUENCE [LARGE SCALE GENOMIC DNA]</scope>
    <source>
        <strain evidence="4 5">DSM 29316</strain>
    </source>
</reference>
<dbReference type="GO" id="GO:0016620">
    <property type="term" value="F:oxidoreductase activity, acting on the aldehyde or oxo group of donors, NAD or NADP as acceptor"/>
    <property type="evidence" value="ECO:0007669"/>
    <property type="project" value="InterPro"/>
</dbReference>
<evidence type="ECO:0000313" key="4">
    <source>
        <dbReference type="EMBL" id="SFA88814.1"/>
    </source>
</evidence>
<gene>
    <name evidence="4" type="ORF">SAMN05421688_1496</name>
</gene>
<protein>
    <submittedName>
        <fullName evidence="4">Aldehyde dehydrogenase (NAD+)</fullName>
    </submittedName>
</protein>
<organism evidence="4 5">
    <name type="scientific">Poseidonocella pacifica</name>
    <dbReference type="NCBI Taxonomy" id="871651"/>
    <lineage>
        <taxon>Bacteria</taxon>
        <taxon>Pseudomonadati</taxon>
        <taxon>Pseudomonadota</taxon>
        <taxon>Alphaproteobacteria</taxon>
        <taxon>Rhodobacterales</taxon>
        <taxon>Roseobacteraceae</taxon>
        <taxon>Poseidonocella</taxon>
    </lineage>
</organism>
<dbReference type="OrthoDB" id="9812625at2"/>
<dbReference type="InterPro" id="IPR016162">
    <property type="entry name" value="Ald_DH_N"/>
</dbReference>
<keyword evidence="2" id="KW-0560">Oxidoreductase</keyword>
<dbReference type="InterPro" id="IPR016161">
    <property type="entry name" value="Ald_DH/histidinol_DH"/>
</dbReference>
<dbReference type="InterPro" id="IPR016163">
    <property type="entry name" value="Ald_DH_C"/>
</dbReference>
<dbReference type="PANTHER" id="PTHR42804:SF1">
    <property type="entry name" value="ALDEHYDE DEHYDROGENASE-RELATED"/>
    <property type="match status" value="1"/>
</dbReference>
<dbReference type="Proteomes" id="UP000198796">
    <property type="component" value="Unassembled WGS sequence"/>
</dbReference>
<dbReference type="CDD" id="cd07138">
    <property type="entry name" value="ALDH_CddD_SSP0762"/>
    <property type="match status" value="1"/>
</dbReference>
<evidence type="ECO:0000256" key="2">
    <source>
        <dbReference type="ARBA" id="ARBA00023002"/>
    </source>
</evidence>
<dbReference type="STRING" id="871651.SAMN05421688_1496"/>
<dbReference type="PANTHER" id="PTHR42804">
    <property type="entry name" value="ALDEHYDE DEHYDROGENASE"/>
    <property type="match status" value="1"/>
</dbReference>